<name>A0A369A5P1_9FLAO</name>
<feature type="signal peptide" evidence="1">
    <location>
        <begin position="1"/>
        <end position="24"/>
    </location>
</feature>
<dbReference type="AlphaFoldDB" id="A0A369A5P1"/>
<evidence type="ECO:0008006" key="4">
    <source>
        <dbReference type="Google" id="ProtNLM"/>
    </source>
</evidence>
<accession>A0A369A5P1</accession>
<comment type="caution">
    <text evidence="2">The sequence shown here is derived from an EMBL/GenBank/DDBJ whole genome shotgun (WGS) entry which is preliminary data.</text>
</comment>
<protein>
    <recommendedName>
        <fullName evidence="4">Secreted protein</fullName>
    </recommendedName>
</protein>
<dbReference type="RefSeq" id="WP_125039402.1">
    <property type="nucleotide sequence ID" value="NZ_BHZF01000002.1"/>
</dbReference>
<keyword evidence="3" id="KW-1185">Reference proteome</keyword>
<keyword evidence="1" id="KW-0732">Signal</keyword>
<sequence>MYLLRSFIALIAALSCVSCQSSYTAVNVVMNKRECGGAFGMGLTFEQVPEIGEVFFVKKDNSRPKPVKVNDKGLLVLKGRRGRAEVFISEKISTKVEMQGPQCEQWRKTPDFVVLLKKGKHTQAVVIDVMCNPCLRPAP</sequence>
<organism evidence="2 3">
    <name type="scientific">Schleiferia thermophila</name>
    <dbReference type="NCBI Taxonomy" id="884107"/>
    <lineage>
        <taxon>Bacteria</taxon>
        <taxon>Pseudomonadati</taxon>
        <taxon>Bacteroidota</taxon>
        <taxon>Flavobacteriia</taxon>
        <taxon>Flavobacteriales</taxon>
        <taxon>Schleiferiaceae</taxon>
        <taxon>Schleiferia</taxon>
    </lineage>
</organism>
<dbReference type="EMBL" id="QPJS01000002">
    <property type="protein sequence ID" value="RCX03728.1"/>
    <property type="molecule type" value="Genomic_DNA"/>
</dbReference>
<dbReference type="PROSITE" id="PS51257">
    <property type="entry name" value="PROKAR_LIPOPROTEIN"/>
    <property type="match status" value="1"/>
</dbReference>
<gene>
    <name evidence="2" type="ORF">DES35_102181</name>
</gene>
<dbReference type="Proteomes" id="UP000253517">
    <property type="component" value="Unassembled WGS sequence"/>
</dbReference>
<reference evidence="2 3" key="1">
    <citation type="submission" date="2018-07" db="EMBL/GenBank/DDBJ databases">
        <title>Genomic Encyclopedia of Type Strains, Phase IV (KMG-IV): sequencing the most valuable type-strain genomes for metagenomic binning, comparative biology and taxonomic classification.</title>
        <authorList>
            <person name="Goeker M."/>
        </authorList>
    </citation>
    <scope>NUCLEOTIDE SEQUENCE [LARGE SCALE GENOMIC DNA]</scope>
    <source>
        <strain evidence="2 3">DSM 21410</strain>
    </source>
</reference>
<evidence type="ECO:0000256" key="1">
    <source>
        <dbReference type="SAM" id="SignalP"/>
    </source>
</evidence>
<proteinExistence type="predicted"/>
<evidence type="ECO:0000313" key="2">
    <source>
        <dbReference type="EMBL" id="RCX03728.1"/>
    </source>
</evidence>
<evidence type="ECO:0000313" key="3">
    <source>
        <dbReference type="Proteomes" id="UP000253517"/>
    </source>
</evidence>
<feature type="chain" id="PRO_5016968897" description="Secreted protein" evidence="1">
    <location>
        <begin position="25"/>
        <end position="139"/>
    </location>
</feature>